<feature type="compositionally biased region" description="Polar residues" evidence="4">
    <location>
        <begin position="1"/>
        <end position="11"/>
    </location>
</feature>
<evidence type="ECO:0000256" key="3">
    <source>
        <dbReference type="ARBA" id="ARBA00023163"/>
    </source>
</evidence>
<dbReference type="InterPro" id="IPR036388">
    <property type="entry name" value="WH-like_DNA-bd_sf"/>
</dbReference>
<reference evidence="6" key="1">
    <citation type="submission" date="2023-06" db="EMBL/GenBank/DDBJ databases">
        <title>Genomic of Agaribacillus aureum.</title>
        <authorList>
            <person name="Wang G."/>
        </authorList>
    </citation>
    <scope>NUCLEOTIDE SEQUENCE</scope>
    <source>
        <strain evidence="6">BMA12</strain>
    </source>
</reference>
<gene>
    <name evidence="6" type="ORF">QQ020_00330</name>
</gene>
<evidence type="ECO:0000259" key="5">
    <source>
        <dbReference type="PROSITE" id="PS50043"/>
    </source>
</evidence>
<evidence type="ECO:0000256" key="4">
    <source>
        <dbReference type="SAM" id="MobiDB-lite"/>
    </source>
</evidence>
<keyword evidence="3" id="KW-0804">Transcription</keyword>
<dbReference type="SUPFAM" id="SSF46894">
    <property type="entry name" value="C-terminal effector domain of the bipartite response regulators"/>
    <property type="match status" value="1"/>
</dbReference>
<dbReference type="CDD" id="cd06170">
    <property type="entry name" value="LuxR_C_like"/>
    <property type="match status" value="1"/>
</dbReference>
<dbReference type="SMART" id="SM00421">
    <property type="entry name" value="HTH_LUXR"/>
    <property type="match status" value="1"/>
</dbReference>
<comment type="caution">
    <text evidence="6">The sequence shown here is derived from an EMBL/GenBank/DDBJ whole genome shotgun (WGS) entry which is preliminary data.</text>
</comment>
<dbReference type="PRINTS" id="PR00038">
    <property type="entry name" value="HTHLUXR"/>
</dbReference>
<sequence>MESLKNNCIKSTSEDNRPVNGSEALPYQKSAKYREISLMKIERIRNEIQYMIANKEKYDSLTKREIEIIGLLIDGKNNPQIAEQLFISRRTVEQHRKNINRKLEIKCYADLFRFGYTFDLFPM</sequence>
<keyword evidence="2" id="KW-0238">DNA-binding</keyword>
<evidence type="ECO:0000256" key="2">
    <source>
        <dbReference type="ARBA" id="ARBA00023125"/>
    </source>
</evidence>
<protein>
    <submittedName>
        <fullName evidence="6">Helix-turn-helix transcriptional regulator</fullName>
    </submittedName>
</protein>
<dbReference type="PANTHER" id="PTHR44688:SF16">
    <property type="entry name" value="DNA-BINDING TRANSCRIPTIONAL ACTIVATOR DEVR_DOSR"/>
    <property type="match status" value="1"/>
</dbReference>
<dbReference type="Proteomes" id="UP001172083">
    <property type="component" value="Unassembled WGS sequence"/>
</dbReference>
<name>A0ABT8L072_9BACT</name>
<dbReference type="RefSeq" id="WP_346755805.1">
    <property type="nucleotide sequence ID" value="NZ_JAUJEB010000001.1"/>
</dbReference>
<feature type="region of interest" description="Disordered" evidence="4">
    <location>
        <begin position="1"/>
        <end position="23"/>
    </location>
</feature>
<dbReference type="Pfam" id="PF00196">
    <property type="entry name" value="GerE"/>
    <property type="match status" value="1"/>
</dbReference>
<dbReference type="PANTHER" id="PTHR44688">
    <property type="entry name" value="DNA-BINDING TRANSCRIPTIONAL ACTIVATOR DEVR_DOSR"/>
    <property type="match status" value="1"/>
</dbReference>
<feature type="domain" description="HTH luxR-type" evidence="5">
    <location>
        <begin position="54"/>
        <end position="119"/>
    </location>
</feature>
<accession>A0ABT8L072</accession>
<dbReference type="PROSITE" id="PS50043">
    <property type="entry name" value="HTH_LUXR_2"/>
    <property type="match status" value="1"/>
</dbReference>
<evidence type="ECO:0000313" key="6">
    <source>
        <dbReference type="EMBL" id="MDN5210461.1"/>
    </source>
</evidence>
<keyword evidence="1" id="KW-0805">Transcription regulation</keyword>
<dbReference type="PROSITE" id="PS00622">
    <property type="entry name" value="HTH_LUXR_1"/>
    <property type="match status" value="1"/>
</dbReference>
<evidence type="ECO:0000313" key="7">
    <source>
        <dbReference type="Proteomes" id="UP001172083"/>
    </source>
</evidence>
<dbReference type="InterPro" id="IPR000792">
    <property type="entry name" value="Tscrpt_reg_LuxR_C"/>
</dbReference>
<evidence type="ECO:0000256" key="1">
    <source>
        <dbReference type="ARBA" id="ARBA00023015"/>
    </source>
</evidence>
<proteinExistence type="predicted"/>
<dbReference type="EMBL" id="JAUJEB010000001">
    <property type="protein sequence ID" value="MDN5210461.1"/>
    <property type="molecule type" value="Genomic_DNA"/>
</dbReference>
<keyword evidence="7" id="KW-1185">Reference proteome</keyword>
<dbReference type="InterPro" id="IPR016032">
    <property type="entry name" value="Sig_transdc_resp-reg_C-effctor"/>
</dbReference>
<organism evidence="6 7">
    <name type="scientific">Agaribacillus aureus</name>
    <dbReference type="NCBI Taxonomy" id="3051825"/>
    <lineage>
        <taxon>Bacteria</taxon>
        <taxon>Pseudomonadati</taxon>
        <taxon>Bacteroidota</taxon>
        <taxon>Cytophagia</taxon>
        <taxon>Cytophagales</taxon>
        <taxon>Splendidivirgaceae</taxon>
        <taxon>Agaribacillus</taxon>
    </lineage>
</organism>
<dbReference type="Gene3D" id="1.10.10.10">
    <property type="entry name" value="Winged helix-like DNA-binding domain superfamily/Winged helix DNA-binding domain"/>
    <property type="match status" value="1"/>
</dbReference>